<evidence type="ECO:0008006" key="2">
    <source>
        <dbReference type="Google" id="ProtNLM"/>
    </source>
</evidence>
<evidence type="ECO:0000313" key="1">
    <source>
        <dbReference type="EMBL" id="NEC88070.1"/>
    </source>
</evidence>
<name>A0A6B3BUV2_9ACTN</name>
<gene>
    <name evidence="1" type="ORF">G3I71_20090</name>
</gene>
<reference evidence="1" key="1">
    <citation type="submission" date="2020-01" db="EMBL/GenBank/DDBJ databases">
        <title>Insect and environment-associated Actinomycetes.</title>
        <authorList>
            <person name="Currrie C."/>
            <person name="Chevrette M."/>
            <person name="Carlson C."/>
            <person name="Stubbendieck R."/>
            <person name="Wendt-Pienkowski E."/>
        </authorList>
    </citation>
    <scope>NUCLEOTIDE SEQUENCE</scope>
    <source>
        <strain evidence="1">SID12501</strain>
    </source>
</reference>
<sequence length="88" mass="9740">MGKGRQNSAVDVLVERIVGLTRSQPRVSRDSSGIRIEFDVTPDATRQWQQVLALLEQGTAFGMTDTEEAQVAWVRMPPEANDDDPAAR</sequence>
<dbReference type="AlphaFoldDB" id="A0A6B3BUV2"/>
<dbReference type="RefSeq" id="WP_164316182.1">
    <property type="nucleotide sequence ID" value="NZ_JAAGLU010000015.1"/>
</dbReference>
<protein>
    <recommendedName>
        <fullName evidence="2">DUF1654 domain-containing protein</fullName>
    </recommendedName>
</protein>
<comment type="caution">
    <text evidence="1">The sequence shown here is derived from an EMBL/GenBank/DDBJ whole genome shotgun (WGS) entry which is preliminary data.</text>
</comment>
<dbReference type="EMBL" id="JAAGLU010000015">
    <property type="protein sequence ID" value="NEC88070.1"/>
    <property type="molecule type" value="Genomic_DNA"/>
</dbReference>
<accession>A0A6B3BUV2</accession>
<proteinExistence type="predicted"/>
<organism evidence="1">
    <name type="scientific">Streptomyces sp. SID12501</name>
    <dbReference type="NCBI Taxonomy" id="2706042"/>
    <lineage>
        <taxon>Bacteria</taxon>
        <taxon>Bacillati</taxon>
        <taxon>Actinomycetota</taxon>
        <taxon>Actinomycetes</taxon>
        <taxon>Kitasatosporales</taxon>
        <taxon>Streptomycetaceae</taxon>
        <taxon>Streptomyces</taxon>
    </lineage>
</organism>